<keyword evidence="1" id="KW-0812">Transmembrane</keyword>
<evidence type="ECO:0000259" key="2">
    <source>
        <dbReference type="PROSITE" id="PS50850"/>
    </source>
</evidence>
<keyword evidence="4" id="KW-1185">Reference proteome</keyword>
<feature type="transmembrane region" description="Helical" evidence="1">
    <location>
        <begin position="136"/>
        <end position="161"/>
    </location>
</feature>
<feature type="transmembrane region" description="Helical" evidence="1">
    <location>
        <begin position="102"/>
        <end position="124"/>
    </location>
</feature>
<accession>A0AA37BQG6</accession>
<dbReference type="InterPro" id="IPR020846">
    <property type="entry name" value="MFS_dom"/>
</dbReference>
<dbReference type="InterPro" id="IPR036259">
    <property type="entry name" value="MFS_trans_sf"/>
</dbReference>
<feature type="transmembrane region" description="Helical" evidence="1">
    <location>
        <begin position="77"/>
        <end position="96"/>
    </location>
</feature>
<dbReference type="EMBL" id="BMNY01000001">
    <property type="protein sequence ID" value="GGM70531.1"/>
    <property type="molecule type" value="Genomic_DNA"/>
</dbReference>
<feature type="domain" description="Major facilitator superfamily (MFS) profile" evidence="2">
    <location>
        <begin position="10"/>
        <end position="425"/>
    </location>
</feature>
<dbReference type="SUPFAM" id="SSF103473">
    <property type="entry name" value="MFS general substrate transporter"/>
    <property type="match status" value="1"/>
</dbReference>
<dbReference type="InterPro" id="IPR011701">
    <property type="entry name" value="MFS"/>
</dbReference>
<dbReference type="GO" id="GO:0022857">
    <property type="term" value="F:transmembrane transporter activity"/>
    <property type="evidence" value="ECO:0007669"/>
    <property type="project" value="InterPro"/>
</dbReference>
<gene>
    <name evidence="3" type="ORF">GCM10007108_05710</name>
</gene>
<dbReference type="Pfam" id="PF07690">
    <property type="entry name" value="MFS_1"/>
    <property type="match status" value="1"/>
</dbReference>
<feature type="transmembrane region" description="Helical" evidence="1">
    <location>
        <begin position="167"/>
        <end position="190"/>
    </location>
</feature>
<feature type="transmembrane region" description="Helical" evidence="1">
    <location>
        <begin position="305"/>
        <end position="326"/>
    </location>
</feature>
<dbReference type="PANTHER" id="PTHR23518:SF2">
    <property type="entry name" value="MAJOR FACILITATOR SUPERFAMILY TRANSPORTER"/>
    <property type="match status" value="1"/>
</dbReference>
<sequence>MNTEAGRGAYERKWFASYLLSNVASGIISPLVPLYTVLLLHSTVFYVGLASALSSAASVPSLILWGNLSDRTKARKPFIIVGFAGSFLSLILILLVRNVYDYIGVLVLYQVLANASVPVATVLIAENTEERLWPNVMAMFNMLSAVGTVIGLGLGTMLTFINSSPGALTMVYVYSSAIYLVSAISAALLLRESEKKLERRRLSSIFSIRVLERNRFSPSHIVHFIAYREGNARHLPGKLWATIACACLLMVGFQVFLVPYPVYLVDRYGASQLIVFLMYMGNSAMTALTYVPAGRMVRKSGISRALSLALGSRILIFSASSVIAMLAAPTHLWMYVMVAFYSIIGGLWSFIGMGQVTAVTRMADQETRGWAVGLYNSFLGIGQIAGSFISGYMAQYVGYSYDFIAAAAIVVVGTAVILRMNIDSAIRGQPGGTGVKPGS</sequence>
<keyword evidence="1" id="KW-1133">Transmembrane helix</keyword>
<feature type="transmembrane region" description="Helical" evidence="1">
    <location>
        <begin position="15"/>
        <end position="38"/>
    </location>
</feature>
<feature type="transmembrane region" description="Helical" evidence="1">
    <location>
        <begin position="372"/>
        <end position="393"/>
    </location>
</feature>
<feature type="transmembrane region" description="Helical" evidence="1">
    <location>
        <begin position="332"/>
        <end position="351"/>
    </location>
</feature>
<feature type="transmembrane region" description="Helical" evidence="1">
    <location>
        <begin position="399"/>
        <end position="418"/>
    </location>
</feature>
<dbReference type="Proteomes" id="UP000632195">
    <property type="component" value="Unassembled WGS sequence"/>
</dbReference>
<dbReference type="Gene3D" id="1.20.1250.20">
    <property type="entry name" value="MFS general substrate transporter like domains"/>
    <property type="match status" value="1"/>
</dbReference>
<dbReference type="PANTHER" id="PTHR23518">
    <property type="entry name" value="C-METHYLTRANSFERASE"/>
    <property type="match status" value="1"/>
</dbReference>
<protein>
    <submittedName>
        <fullName evidence="3">MFS transporter</fullName>
    </submittedName>
</protein>
<feature type="transmembrane region" description="Helical" evidence="1">
    <location>
        <begin position="44"/>
        <end position="65"/>
    </location>
</feature>
<name>A0AA37BQG6_9ARCH</name>
<feature type="transmembrane region" description="Helical" evidence="1">
    <location>
        <begin position="239"/>
        <end position="261"/>
    </location>
</feature>
<proteinExistence type="predicted"/>
<feature type="transmembrane region" description="Helical" evidence="1">
    <location>
        <begin position="273"/>
        <end position="293"/>
    </location>
</feature>
<evidence type="ECO:0000313" key="4">
    <source>
        <dbReference type="Proteomes" id="UP000632195"/>
    </source>
</evidence>
<dbReference type="AlphaFoldDB" id="A0AA37BQG6"/>
<keyword evidence="1" id="KW-0472">Membrane</keyword>
<reference evidence="3" key="1">
    <citation type="journal article" date="2014" name="Int. J. Syst. Evol. Microbiol.">
        <title>Complete genome sequence of Corynebacterium casei LMG S-19264T (=DSM 44701T), isolated from a smear-ripened cheese.</title>
        <authorList>
            <consortium name="US DOE Joint Genome Institute (JGI-PGF)"/>
            <person name="Walter F."/>
            <person name="Albersmeier A."/>
            <person name="Kalinowski J."/>
            <person name="Ruckert C."/>
        </authorList>
    </citation>
    <scope>NUCLEOTIDE SEQUENCE</scope>
    <source>
        <strain evidence="3">JCM 13583</strain>
    </source>
</reference>
<dbReference type="PROSITE" id="PS50850">
    <property type="entry name" value="MFS"/>
    <property type="match status" value="1"/>
</dbReference>
<comment type="caution">
    <text evidence="3">The sequence shown here is derived from an EMBL/GenBank/DDBJ whole genome shotgun (WGS) entry which is preliminary data.</text>
</comment>
<evidence type="ECO:0000313" key="3">
    <source>
        <dbReference type="EMBL" id="GGM70531.1"/>
    </source>
</evidence>
<reference evidence="3" key="2">
    <citation type="submission" date="2022-09" db="EMBL/GenBank/DDBJ databases">
        <authorList>
            <person name="Sun Q."/>
            <person name="Ohkuma M."/>
        </authorList>
    </citation>
    <scope>NUCLEOTIDE SEQUENCE</scope>
    <source>
        <strain evidence="3">JCM 13583</strain>
    </source>
</reference>
<dbReference type="RefSeq" id="WP_188680151.1">
    <property type="nucleotide sequence ID" value="NZ_BMNY01000001.1"/>
</dbReference>
<evidence type="ECO:0000256" key="1">
    <source>
        <dbReference type="SAM" id="Phobius"/>
    </source>
</evidence>
<organism evidence="3 4">
    <name type="scientific">Thermogymnomonas acidicola</name>
    <dbReference type="NCBI Taxonomy" id="399579"/>
    <lineage>
        <taxon>Archaea</taxon>
        <taxon>Methanobacteriati</taxon>
        <taxon>Thermoplasmatota</taxon>
        <taxon>Thermoplasmata</taxon>
        <taxon>Thermoplasmatales</taxon>
        <taxon>Thermogymnomonas</taxon>
    </lineage>
</organism>